<reference evidence="2" key="1">
    <citation type="submission" date="2014-09" db="EMBL/GenBank/DDBJ databases">
        <authorList>
            <person name="Magalhaes I.L.F."/>
            <person name="Oliveira U."/>
            <person name="Santos F.R."/>
            <person name="Vidigal T.H.D.A."/>
            <person name="Brescovit A.D."/>
            <person name="Santos A.J."/>
        </authorList>
    </citation>
    <scope>NUCLEOTIDE SEQUENCE</scope>
    <source>
        <tissue evidence="2">Shoot tissue taken approximately 20 cm above the soil surface</tissue>
    </source>
</reference>
<name>A0A0A9AVI2_ARUDO</name>
<keyword evidence="1" id="KW-1133">Transmembrane helix</keyword>
<protein>
    <submittedName>
        <fullName evidence="2">Uncharacterized protein</fullName>
    </submittedName>
</protein>
<evidence type="ECO:0000313" key="2">
    <source>
        <dbReference type="EMBL" id="JAD53893.1"/>
    </source>
</evidence>
<accession>A0A0A9AVI2</accession>
<reference evidence="2" key="2">
    <citation type="journal article" date="2015" name="Data Brief">
        <title>Shoot transcriptome of the giant reed, Arundo donax.</title>
        <authorList>
            <person name="Barrero R.A."/>
            <person name="Guerrero F.D."/>
            <person name="Moolhuijzen P."/>
            <person name="Goolsby J.A."/>
            <person name="Tidwell J."/>
            <person name="Bellgard S.E."/>
            <person name="Bellgard M.I."/>
        </authorList>
    </citation>
    <scope>NUCLEOTIDE SEQUENCE</scope>
    <source>
        <tissue evidence="2">Shoot tissue taken approximately 20 cm above the soil surface</tissue>
    </source>
</reference>
<keyword evidence="1" id="KW-0812">Transmembrane</keyword>
<organism evidence="2">
    <name type="scientific">Arundo donax</name>
    <name type="common">Giant reed</name>
    <name type="synonym">Donax arundinaceus</name>
    <dbReference type="NCBI Taxonomy" id="35708"/>
    <lineage>
        <taxon>Eukaryota</taxon>
        <taxon>Viridiplantae</taxon>
        <taxon>Streptophyta</taxon>
        <taxon>Embryophyta</taxon>
        <taxon>Tracheophyta</taxon>
        <taxon>Spermatophyta</taxon>
        <taxon>Magnoliopsida</taxon>
        <taxon>Liliopsida</taxon>
        <taxon>Poales</taxon>
        <taxon>Poaceae</taxon>
        <taxon>PACMAD clade</taxon>
        <taxon>Arundinoideae</taxon>
        <taxon>Arundineae</taxon>
        <taxon>Arundo</taxon>
    </lineage>
</organism>
<proteinExistence type="predicted"/>
<sequence>MLIRGHSATACTYVDRSKKRRGAVLDFWLVLLIGLALQQDEYFFFGYRVRGLCCTHYALVSCVNLTDV</sequence>
<keyword evidence="1" id="KW-0472">Membrane</keyword>
<feature type="transmembrane region" description="Helical" evidence="1">
    <location>
        <begin position="21"/>
        <end position="38"/>
    </location>
</feature>
<dbReference type="AlphaFoldDB" id="A0A0A9AVI2"/>
<dbReference type="EMBL" id="GBRH01244002">
    <property type="protein sequence ID" value="JAD53893.1"/>
    <property type="molecule type" value="Transcribed_RNA"/>
</dbReference>
<evidence type="ECO:0000256" key="1">
    <source>
        <dbReference type="SAM" id="Phobius"/>
    </source>
</evidence>